<reference evidence="3" key="1">
    <citation type="journal article" date="2019" name="Int. J. Syst. Evol. Microbiol.">
        <title>The Global Catalogue of Microorganisms (GCM) 10K type strain sequencing project: providing services to taxonomists for standard genome sequencing and annotation.</title>
        <authorList>
            <consortium name="The Broad Institute Genomics Platform"/>
            <consortium name="The Broad Institute Genome Sequencing Center for Infectious Disease"/>
            <person name="Wu L."/>
            <person name="Ma J."/>
        </authorList>
    </citation>
    <scope>NUCLEOTIDE SEQUENCE [LARGE SCALE GENOMIC DNA]</scope>
    <source>
        <strain evidence="3">JCM 16544</strain>
    </source>
</reference>
<feature type="transmembrane region" description="Helical" evidence="1">
    <location>
        <begin position="62"/>
        <end position="86"/>
    </location>
</feature>
<proteinExistence type="predicted"/>
<feature type="transmembrane region" description="Helical" evidence="1">
    <location>
        <begin position="20"/>
        <end position="42"/>
    </location>
</feature>
<evidence type="ECO:0008006" key="4">
    <source>
        <dbReference type="Google" id="ProtNLM"/>
    </source>
</evidence>
<evidence type="ECO:0000313" key="3">
    <source>
        <dbReference type="Proteomes" id="UP001501697"/>
    </source>
</evidence>
<organism evidence="2 3">
    <name type="scientific">Microbacterium awajiense</name>
    <dbReference type="NCBI Taxonomy" id="415214"/>
    <lineage>
        <taxon>Bacteria</taxon>
        <taxon>Bacillati</taxon>
        <taxon>Actinomycetota</taxon>
        <taxon>Actinomycetes</taxon>
        <taxon>Micrococcales</taxon>
        <taxon>Microbacteriaceae</taxon>
        <taxon>Microbacterium</taxon>
    </lineage>
</organism>
<feature type="transmembrane region" description="Helical" evidence="1">
    <location>
        <begin position="206"/>
        <end position="228"/>
    </location>
</feature>
<accession>A0ABP7AGZ4</accession>
<keyword evidence="1" id="KW-0472">Membrane</keyword>
<dbReference type="Pfam" id="PF14329">
    <property type="entry name" value="DUF4386"/>
    <property type="match status" value="1"/>
</dbReference>
<sequence>MTLTARTGASVTPGTTPRRIAALAGALYLVTFVSSIPAYVLILPILTDPSYIVSGGADGQVLYGSVLDLVNALACIGTAVALFPLLRHVHASAALGFVTTRLFEAAIIIVGVLSLFTVVSMRQPDATGAEAETLTLIGTALVTLRDWTFVFGPGLMPAFNALLLGFLLYRSRLVPRIIPLVGLIGAPLLASSTVGIMLGINHEGSIWQTVATVPIFLWELSVGLWMLVKGFDRRAVAAITESAA</sequence>
<keyword evidence="3" id="KW-1185">Reference proteome</keyword>
<dbReference type="InterPro" id="IPR025495">
    <property type="entry name" value="DUF4386"/>
</dbReference>
<keyword evidence="1" id="KW-1133">Transmembrane helix</keyword>
<feature type="transmembrane region" description="Helical" evidence="1">
    <location>
        <begin position="180"/>
        <end position="200"/>
    </location>
</feature>
<protein>
    <recommendedName>
        <fullName evidence="4">DUF4386 domain-containing protein</fullName>
    </recommendedName>
</protein>
<dbReference type="RefSeq" id="WP_344737283.1">
    <property type="nucleotide sequence ID" value="NZ_BAAAYU010000005.1"/>
</dbReference>
<dbReference type="EMBL" id="BAAAYU010000005">
    <property type="protein sequence ID" value="GAA3632394.1"/>
    <property type="molecule type" value="Genomic_DNA"/>
</dbReference>
<evidence type="ECO:0000313" key="2">
    <source>
        <dbReference type="EMBL" id="GAA3632394.1"/>
    </source>
</evidence>
<comment type="caution">
    <text evidence="2">The sequence shown here is derived from an EMBL/GenBank/DDBJ whole genome shotgun (WGS) entry which is preliminary data.</text>
</comment>
<evidence type="ECO:0000256" key="1">
    <source>
        <dbReference type="SAM" id="Phobius"/>
    </source>
</evidence>
<feature type="transmembrane region" description="Helical" evidence="1">
    <location>
        <begin position="98"/>
        <end position="119"/>
    </location>
</feature>
<name>A0ABP7AGZ4_9MICO</name>
<keyword evidence="1" id="KW-0812">Transmembrane</keyword>
<dbReference type="Proteomes" id="UP001501697">
    <property type="component" value="Unassembled WGS sequence"/>
</dbReference>
<gene>
    <name evidence="2" type="ORF">GCM10022200_14110</name>
</gene>
<feature type="transmembrane region" description="Helical" evidence="1">
    <location>
        <begin position="147"/>
        <end position="168"/>
    </location>
</feature>